<dbReference type="InterPro" id="IPR035090">
    <property type="entry name" value="Pyridoxal_P_attach_site"/>
</dbReference>
<sequence length="567" mass="64502">MTQLLKRFIDRTHIAYFSMEIAIHPEMRTYSGGLGVLAGDTARSCADLQIPVVFVTLISRAGYFRQEIAADGQQVEHPDWWDPAQFCKPLDAMVALRIEQRAVWVRPWLYVHTSPHGDTIPILLLDSDLEQNLPEDRELTHYLYSDGEKYRLKQELILGLGGMRLLQALGFRLHTYHLNEGHAAFLTLDLLNRYRFPEEDVRPGEPLYDLAEVRERCVFTTHTPVEAGQDRFSYELFASMADDLVDIDELRQIAGSTQLSMTQLALNLSGYTNGVARRHAETTRHMFPGYRVHAITNGVHVGLWTHAAFAKLYSETWPNWHHEPEILVRAMQLPNDRLWDCHLTAKTELVGHVHALTGIRLERDIATLGFARRMTGYKRPLLLFSDVERVAAIAARHPLQIVLAGKAHPRDEEGKAAIRRLVQLTQQLRGRITCVFLPNYDMRLAQVMVSGVDVWLNTPLPPMEASGTSGMKAALNGVLNLSVLDGWWAEACVEGVNGWAIGTEDDAAAADNHANLLYARLEQVVLPLYYSDTNRWRDMMRQSIGNIGYYFNSQRMMRRYASEAYLR</sequence>
<name>A0A2S6MZU8_RHOGL</name>
<evidence type="ECO:0000256" key="1">
    <source>
        <dbReference type="ARBA" id="ARBA00001275"/>
    </source>
</evidence>
<dbReference type="GO" id="GO:0030170">
    <property type="term" value="F:pyridoxal phosphate binding"/>
    <property type="evidence" value="ECO:0007669"/>
    <property type="project" value="InterPro"/>
</dbReference>
<evidence type="ECO:0000256" key="4">
    <source>
        <dbReference type="ARBA" id="ARBA00012591"/>
    </source>
</evidence>
<reference evidence="10 11" key="1">
    <citation type="journal article" date="2018" name="Arch. Microbiol.">
        <title>New insights into the metabolic potential of the phototrophic purple bacterium Rhodopila globiformis DSM 161(T) from its draft genome sequence and evidence for a vanadium-dependent nitrogenase.</title>
        <authorList>
            <person name="Imhoff J.F."/>
            <person name="Rahn T."/>
            <person name="Kunzel S."/>
            <person name="Neulinger S.C."/>
        </authorList>
    </citation>
    <scope>NUCLEOTIDE SEQUENCE [LARGE SCALE GENOMIC DNA]</scope>
    <source>
        <strain evidence="10 11">DSM 161</strain>
    </source>
</reference>
<dbReference type="Gene3D" id="3.40.50.2000">
    <property type="entry name" value="Glycogen Phosphorylase B"/>
    <property type="match status" value="3"/>
</dbReference>
<comment type="cofactor">
    <cofactor evidence="2">
        <name>pyridoxal 5'-phosphate</name>
        <dbReference type="ChEBI" id="CHEBI:597326"/>
    </cofactor>
</comment>
<evidence type="ECO:0000256" key="2">
    <source>
        <dbReference type="ARBA" id="ARBA00001933"/>
    </source>
</evidence>
<evidence type="ECO:0000256" key="3">
    <source>
        <dbReference type="ARBA" id="ARBA00006047"/>
    </source>
</evidence>
<keyword evidence="6" id="KW-0808">Transferase</keyword>
<evidence type="ECO:0000313" key="11">
    <source>
        <dbReference type="Proteomes" id="UP000239724"/>
    </source>
</evidence>
<evidence type="ECO:0000256" key="6">
    <source>
        <dbReference type="ARBA" id="ARBA00022679"/>
    </source>
</evidence>
<evidence type="ECO:0000256" key="5">
    <source>
        <dbReference type="ARBA" id="ARBA00022676"/>
    </source>
</evidence>
<dbReference type="SUPFAM" id="SSF53756">
    <property type="entry name" value="UDP-Glycosyltransferase/glycogen phosphorylase"/>
    <property type="match status" value="1"/>
</dbReference>
<dbReference type="EC" id="2.4.1.1" evidence="4"/>
<dbReference type="GO" id="GO:0005975">
    <property type="term" value="P:carbohydrate metabolic process"/>
    <property type="evidence" value="ECO:0007669"/>
    <property type="project" value="InterPro"/>
</dbReference>
<comment type="function">
    <text evidence="9">Phosphorylase is an important allosteric enzyme in carbohydrate metabolism. Enzymes from different sources differ in their regulatory mechanisms and in their natural substrates. However, all known phosphorylases share catalytic and structural properties.</text>
</comment>
<gene>
    <name evidence="10" type="ORF">CCS01_26010</name>
</gene>
<accession>A0A2S6MZU8</accession>
<dbReference type="EMBL" id="NHRY01000252">
    <property type="protein sequence ID" value="PPQ27868.1"/>
    <property type="molecule type" value="Genomic_DNA"/>
</dbReference>
<dbReference type="PANTHER" id="PTHR42655:SF1">
    <property type="entry name" value="GLYCOGEN PHOSPHORYLASE"/>
    <property type="match status" value="1"/>
</dbReference>
<organism evidence="10 11">
    <name type="scientific">Rhodopila globiformis</name>
    <name type="common">Rhodopseudomonas globiformis</name>
    <dbReference type="NCBI Taxonomy" id="1071"/>
    <lineage>
        <taxon>Bacteria</taxon>
        <taxon>Pseudomonadati</taxon>
        <taxon>Pseudomonadota</taxon>
        <taxon>Alphaproteobacteria</taxon>
        <taxon>Acetobacterales</taxon>
        <taxon>Acetobacteraceae</taxon>
        <taxon>Rhodopila</taxon>
    </lineage>
</organism>
<dbReference type="AlphaFoldDB" id="A0A2S6MZU8"/>
<dbReference type="GO" id="GO:0008184">
    <property type="term" value="F:glycogen phosphorylase activity"/>
    <property type="evidence" value="ECO:0007669"/>
    <property type="project" value="InterPro"/>
</dbReference>
<dbReference type="PANTHER" id="PTHR42655">
    <property type="entry name" value="GLYCOGEN PHOSPHORYLASE"/>
    <property type="match status" value="1"/>
</dbReference>
<dbReference type="Proteomes" id="UP000239724">
    <property type="component" value="Unassembled WGS sequence"/>
</dbReference>
<keyword evidence="8" id="KW-0119">Carbohydrate metabolism</keyword>
<comment type="catalytic activity">
    <reaction evidence="1">
        <text>[(1-&gt;4)-alpha-D-glucosyl](n) + phosphate = [(1-&gt;4)-alpha-D-glucosyl](n-1) + alpha-D-glucose 1-phosphate</text>
        <dbReference type="Rhea" id="RHEA:41732"/>
        <dbReference type="Rhea" id="RHEA-COMP:9584"/>
        <dbReference type="Rhea" id="RHEA-COMP:9586"/>
        <dbReference type="ChEBI" id="CHEBI:15444"/>
        <dbReference type="ChEBI" id="CHEBI:43474"/>
        <dbReference type="ChEBI" id="CHEBI:58601"/>
        <dbReference type="EC" id="2.4.1.1"/>
    </reaction>
</comment>
<evidence type="ECO:0000256" key="9">
    <source>
        <dbReference type="ARBA" id="ARBA00025174"/>
    </source>
</evidence>
<evidence type="ECO:0000256" key="7">
    <source>
        <dbReference type="ARBA" id="ARBA00022898"/>
    </source>
</evidence>
<keyword evidence="7" id="KW-0663">Pyridoxal phosphate</keyword>
<evidence type="ECO:0000256" key="8">
    <source>
        <dbReference type="ARBA" id="ARBA00023277"/>
    </source>
</evidence>
<comment type="caution">
    <text evidence="10">The sequence shown here is derived from an EMBL/GenBank/DDBJ whole genome shotgun (WGS) entry which is preliminary data.</text>
</comment>
<dbReference type="InterPro" id="IPR011834">
    <property type="entry name" value="Agluc_phsphrylas"/>
</dbReference>
<dbReference type="PROSITE" id="PS00102">
    <property type="entry name" value="PHOSPHORYLASE"/>
    <property type="match status" value="1"/>
</dbReference>
<keyword evidence="5" id="KW-0328">Glycosyltransferase</keyword>
<dbReference type="InterPro" id="IPR052182">
    <property type="entry name" value="Glycogen/Maltodextrin_Phosph"/>
</dbReference>
<keyword evidence="11" id="KW-1185">Reference proteome</keyword>
<dbReference type="NCBIfam" id="TIGR02094">
    <property type="entry name" value="more_P_ylases"/>
    <property type="match status" value="1"/>
</dbReference>
<dbReference type="InterPro" id="IPR000811">
    <property type="entry name" value="Glyco_trans_35"/>
</dbReference>
<dbReference type="OrthoDB" id="7229284at2"/>
<proteinExistence type="inferred from homology"/>
<evidence type="ECO:0000313" key="10">
    <source>
        <dbReference type="EMBL" id="PPQ27868.1"/>
    </source>
</evidence>
<dbReference type="Pfam" id="PF00343">
    <property type="entry name" value="Phosphorylase"/>
    <property type="match status" value="1"/>
</dbReference>
<dbReference type="RefSeq" id="WP_104521741.1">
    <property type="nucleotide sequence ID" value="NZ_NHRY01000252.1"/>
</dbReference>
<comment type="similarity">
    <text evidence="3">Belongs to the glycogen phosphorylase family.</text>
</comment>
<protein>
    <recommendedName>
        <fullName evidence="4">glycogen phosphorylase</fullName>
        <ecNumber evidence="4">2.4.1.1</ecNumber>
    </recommendedName>
</protein>